<sequence length="58" mass="6740">MHHHLDRPSKLHFHDYIEICYVASGRLIHIVDKDPFVMTAGDLIVIPEKKEHLLAPLE</sequence>
<protein>
    <submittedName>
        <fullName evidence="2">Cupin domain-containing protein</fullName>
    </submittedName>
</protein>
<accession>A0ABW0UEZ2</accession>
<proteinExistence type="predicted"/>
<keyword evidence="3" id="KW-1185">Reference proteome</keyword>
<name>A0ABW0UEZ2_9STRE</name>
<dbReference type="Pfam" id="PF07883">
    <property type="entry name" value="Cupin_2"/>
    <property type="match status" value="1"/>
</dbReference>
<dbReference type="Proteomes" id="UP001596110">
    <property type="component" value="Unassembled WGS sequence"/>
</dbReference>
<evidence type="ECO:0000313" key="3">
    <source>
        <dbReference type="Proteomes" id="UP001596110"/>
    </source>
</evidence>
<evidence type="ECO:0000259" key="1">
    <source>
        <dbReference type="Pfam" id="PF07883"/>
    </source>
</evidence>
<dbReference type="InterPro" id="IPR011051">
    <property type="entry name" value="RmlC_Cupin_sf"/>
</dbReference>
<dbReference type="RefSeq" id="WP_156805691.1">
    <property type="nucleotide sequence ID" value="NZ_JBHSOJ010000016.1"/>
</dbReference>
<reference evidence="3" key="1">
    <citation type="journal article" date="2019" name="Int. J. Syst. Evol. Microbiol.">
        <title>The Global Catalogue of Microorganisms (GCM) 10K type strain sequencing project: providing services to taxonomists for standard genome sequencing and annotation.</title>
        <authorList>
            <consortium name="The Broad Institute Genomics Platform"/>
            <consortium name="The Broad Institute Genome Sequencing Center for Infectious Disease"/>
            <person name="Wu L."/>
            <person name="Ma J."/>
        </authorList>
    </citation>
    <scope>NUCLEOTIDE SEQUENCE [LARGE SCALE GENOMIC DNA]</scope>
    <source>
        <strain evidence="3">DT43</strain>
    </source>
</reference>
<evidence type="ECO:0000313" key="2">
    <source>
        <dbReference type="EMBL" id="MFC5630820.1"/>
    </source>
</evidence>
<comment type="caution">
    <text evidence="2">The sequence shown here is derived from an EMBL/GenBank/DDBJ whole genome shotgun (WGS) entry which is preliminary data.</text>
</comment>
<dbReference type="EMBL" id="JBHSOJ010000016">
    <property type="protein sequence ID" value="MFC5630820.1"/>
    <property type="molecule type" value="Genomic_DNA"/>
</dbReference>
<dbReference type="InterPro" id="IPR013096">
    <property type="entry name" value="Cupin_2"/>
</dbReference>
<dbReference type="Gene3D" id="2.60.120.10">
    <property type="entry name" value="Jelly Rolls"/>
    <property type="match status" value="1"/>
</dbReference>
<organism evidence="2 3">
    <name type="scientific">Streptococcus caledonicus</name>
    <dbReference type="NCBI Taxonomy" id="2614158"/>
    <lineage>
        <taxon>Bacteria</taxon>
        <taxon>Bacillati</taxon>
        <taxon>Bacillota</taxon>
        <taxon>Bacilli</taxon>
        <taxon>Lactobacillales</taxon>
        <taxon>Streptococcaceae</taxon>
        <taxon>Streptococcus</taxon>
    </lineage>
</organism>
<feature type="domain" description="Cupin type-2" evidence="1">
    <location>
        <begin position="9"/>
        <end position="53"/>
    </location>
</feature>
<dbReference type="InterPro" id="IPR014710">
    <property type="entry name" value="RmlC-like_jellyroll"/>
</dbReference>
<dbReference type="SUPFAM" id="SSF51182">
    <property type="entry name" value="RmlC-like cupins"/>
    <property type="match status" value="1"/>
</dbReference>
<gene>
    <name evidence="2" type="ORF">ACFPQ3_04280</name>
</gene>